<dbReference type="InterPro" id="IPR001752">
    <property type="entry name" value="Kinesin_motor_dom"/>
</dbReference>
<evidence type="ECO:0000256" key="2">
    <source>
        <dbReference type="PROSITE-ProRule" id="PRU00283"/>
    </source>
</evidence>
<evidence type="ECO:0000256" key="1">
    <source>
        <dbReference type="ARBA" id="ARBA00023175"/>
    </source>
</evidence>
<dbReference type="EMBL" id="KI630594">
    <property type="protein sequence ID" value="EYU35751.1"/>
    <property type="molecule type" value="Genomic_DNA"/>
</dbReference>
<dbReference type="eggNOG" id="KOG0242">
    <property type="taxonomic scope" value="Eukaryota"/>
</dbReference>
<dbReference type="STRING" id="4155.A0A022R680"/>
<dbReference type="AlphaFoldDB" id="A0A022R680"/>
<dbReference type="InterPro" id="IPR036961">
    <property type="entry name" value="Kinesin_motor_dom_sf"/>
</dbReference>
<keyword evidence="5" id="KW-1185">Reference proteome</keyword>
<dbReference type="PRINTS" id="PR00380">
    <property type="entry name" value="KINESINHEAVY"/>
</dbReference>
<dbReference type="InterPro" id="IPR027640">
    <property type="entry name" value="Kinesin-like_fam"/>
</dbReference>
<accession>A0A022R680</accession>
<keyword evidence="2" id="KW-0547">Nucleotide-binding</keyword>
<name>A0A022R680_ERYGU</name>
<dbReference type="PROSITE" id="PS50067">
    <property type="entry name" value="KINESIN_MOTOR_2"/>
    <property type="match status" value="1"/>
</dbReference>
<dbReference type="PANTHER" id="PTHR47968">
    <property type="entry name" value="CENTROMERE PROTEIN E"/>
    <property type="match status" value="1"/>
</dbReference>
<dbReference type="GO" id="GO:0003777">
    <property type="term" value="F:microtubule motor activity"/>
    <property type="evidence" value="ECO:0007669"/>
    <property type="project" value="InterPro"/>
</dbReference>
<dbReference type="GO" id="GO:0007018">
    <property type="term" value="P:microtubule-based movement"/>
    <property type="evidence" value="ECO:0007669"/>
    <property type="project" value="InterPro"/>
</dbReference>
<dbReference type="SUPFAM" id="SSF52540">
    <property type="entry name" value="P-loop containing nucleoside triphosphate hydrolases"/>
    <property type="match status" value="1"/>
</dbReference>
<evidence type="ECO:0000313" key="5">
    <source>
        <dbReference type="Proteomes" id="UP000030748"/>
    </source>
</evidence>
<reference evidence="4 5" key="1">
    <citation type="journal article" date="2013" name="Proc. Natl. Acad. Sci. U.S.A.">
        <title>Fine-scale variation in meiotic recombination in Mimulus inferred from population shotgun sequencing.</title>
        <authorList>
            <person name="Hellsten U."/>
            <person name="Wright K.M."/>
            <person name="Jenkins J."/>
            <person name="Shu S."/>
            <person name="Yuan Y."/>
            <person name="Wessler S.R."/>
            <person name="Schmutz J."/>
            <person name="Willis J.H."/>
            <person name="Rokhsar D.S."/>
        </authorList>
    </citation>
    <scope>NUCLEOTIDE SEQUENCE [LARGE SCALE GENOMIC DNA]</scope>
    <source>
        <strain evidence="5">cv. DUN x IM62</strain>
    </source>
</reference>
<evidence type="ECO:0000259" key="3">
    <source>
        <dbReference type="PROSITE" id="PS50067"/>
    </source>
</evidence>
<keyword evidence="2" id="KW-0067">ATP-binding</keyword>
<keyword evidence="1 2" id="KW-0505">Motor protein</keyword>
<protein>
    <recommendedName>
        <fullName evidence="3">Kinesin motor domain-containing protein</fullName>
    </recommendedName>
</protein>
<gene>
    <name evidence="4" type="ORF">MIMGU_mgv1a020956mg</name>
</gene>
<feature type="domain" description="Kinesin motor" evidence="3">
    <location>
        <begin position="44"/>
        <end position="311"/>
    </location>
</feature>
<feature type="non-terminal residue" evidence="4">
    <location>
        <position position="311"/>
    </location>
</feature>
<evidence type="ECO:0000313" key="4">
    <source>
        <dbReference type="EMBL" id="EYU35751.1"/>
    </source>
</evidence>
<dbReference type="InterPro" id="IPR027417">
    <property type="entry name" value="P-loop_NTPase"/>
</dbReference>
<dbReference type="GO" id="GO:0005524">
    <property type="term" value="F:ATP binding"/>
    <property type="evidence" value="ECO:0007669"/>
    <property type="project" value="UniProtKB-UniRule"/>
</dbReference>
<organism evidence="4 5">
    <name type="scientific">Erythranthe guttata</name>
    <name type="common">Yellow monkey flower</name>
    <name type="synonym">Mimulus guttatus</name>
    <dbReference type="NCBI Taxonomy" id="4155"/>
    <lineage>
        <taxon>Eukaryota</taxon>
        <taxon>Viridiplantae</taxon>
        <taxon>Streptophyta</taxon>
        <taxon>Embryophyta</taxon>
        <taxon>Tracheophyta</taxon>
        <taxon>Spermatophyta</taxon>
        <taxon>Magnoliopsida</taxon>
        <taxon>eudicotyledons</taxon>
        <taxon>Gunneridae</taxon>
        <taxon>Pentapetalae</taxon>
        <taxon>asterids</taxon>
        <taxon>lamiids</taxon>
        <taxon>Lamiales</taxon>
        <taxon>Phrymaceae</taxon>
        <taxon>Erythranthe</taxon>
    </lineage>
</organism>
<dbReference type="Proteomes" id="UP000030748">
    <property type="component" value="Unassembled WGS sequence"/>
</dbReference>
<comment type="similarity">
    <text evidence="2">Belongs to the TRAFAC class myosin-kinesin ATPase superfamily. Kinesin family.</text>
</comment>
<dbReference type="Gene3D" id="3.40.850.10">
    <property type="entry name" value="Kinesin motor domain"/>
    <property type="match status" value="1"/>
</dbReference>
<proteinExistence type="inferred from homology"/>
<sequence length="311" mass="35411">MIITEEELKLRHLCAAHSPLQRERVCRTQPSTKKEVPLDCTKILFYVSVRLRPPNGREILRNDVSDWECINNETIIYKNSALSASERSKYPTSYTFEVYEQGAKYVALSVISGINSRVFAYGQTSSGKTYTMTGITEYALPDIYGYIQKHQERDFVFKFSAMEIYNESVRDLLSVDNTPLRLLDDTERGTIVEKLREEILRDWSHVIHLLCICEAQRQIGETSLNEMSPRSHQIIRLTIESCSRDFLGRENASTLTAVMHLLSAGTRLKEGCHINRSLLTLGTIIHKLRFPCVIKSPKLSPACFGAAARKS</sequence>
<dbReference type="SMART" id="SM00129">
    <property type="entry name" value="KISc"/>
    <property type="match status" value="1"/>
</dbReference>
<feature type="binding site" evidence="2">
    <location>
        <begin position="122"/>
        <end position="129"/>
    </location>
    <ligand>
        <name>ATP</name>
        <dbReference type="ChEBI" id="CHEBI:30616"/>
    </ligand>
</feature>
<dbReference type="Pfam" id="PF00225">
    <property type="entry name" value="Kinesin"/>
    <property type="match status" value="1"/>
</dbReference>
<dbReference type="GO" id="GO:0008017">
    <property type="term" value="F:microtubule binding"/>
    <property type="evidence" value="ECO:0007669"/>
    <property type="project" value="InterPro"/>
</dbReference>
<dbReference type="PANTHER" id="PTHR47968:SF55">
    <property type="entry name" value="KINESIN-LIKE PROTEIN KIN-7H"/>
    <property type="match status" value="1"/>
</dbReference>